<evidence type="ECO:0000259" key="1">
    <source>
        <dbReference type="Pfam" id="PF21168"/>
    </source>
</evidence>
<reference evidence="2 3" key="1">
    <citation type="submission" date="2013-10" db="EMBL/GenBank/DDBJ databases">
        <title>Salinisphaera japonica YTM-1 Genome Sequencing.</title>
        <authorList>
            <person name="Lai Q."/>
            <person name="Li C."/>
            <person name="Shao Z."/>
        </authorList>
    </citation>
    <scope>NUCLEOTIDE SEQUENCE [LARGE SCALE GENOMIC DNA]</scope>
    <source>
        <strain evidence="2 3">YTM-1</strain>
    </source>
</reference>
<evidence type="ECO:0000313" key="2">
    <source>
        <dbReference type="EMBL" id="ROO25904.1"/>
    </source>
</evidence>
<dbReference type="OrthoDB" id="1114505at2"/>
<name>A0A423PJY3_9GAMM</name>
<dbReference type="SUPFAM" id="SSF55298">
    <property type="entry name" value="YjgF-like"/>
    <property type="match status" value="1"/>
</dbReference>
<feature type="domain" description="Chorismatase FkbO/Hyg5-like N-terminal" evidence="1">
    <location>
        <begin position="48"/>
        <end position="169"/>
    </location>
</feature>
<comment type="caution">
    <text evidence="2">The sequence shown here is derived from an EMBL/GenBank/DDBJ whole genome shotgun (WGS) entry which is preliminary data.</text>
</comment>
<evidence type="ECO:0000313" key="3">
    <source>
        <dbReference type="Proteomes" id="UP000285310"/>
    </source>
</evidence>
<dbReference type="InterPro" id="IPR035959">
    <property type="entry name" value="RutC-like_sf"/>
</dbReference>
<dbReference type="AlphaFoldDB" id="A0A423PJY3"/>
<dbReference type="Pfam" id="PF21168">
    <property type="entry name" value="FkbO_Hyg5-like_N"/>
    <property type="match status" value="1"/>
</dbReference>
<dbReference type="Gene3D" id="3.30.1330.40">
    <property type="entry name" value="RutC-like"/>
    <property type="match status" value="1"/>
</dbReference>
<dbReference type="EMBL" id="AYKG01000042">
    <property type="protein sequence ID" value="ROO25904.1"/>
    <property type="molecule type" value="Genomic_DNA"/>
</dbReference>
<accession>A0A423PJY3</accession>
<dbReference type="Proteomes" id="UP000285310">
    <property type="component" value="Unassembled WGS sequence"/>
</dbReference>
<dbReference type="InterPro" id="IPR049368">
    <property type="entry name" value="FkbO_Hyg5-like_N"/>
</dbReference>
<protein>
    <submittedName>
        <fullName evidence="2">Pteridine-dependent deoxygenase</fullName>
    </submittedName>
</protein>
<dbReference type="InParanoid" id="A0A423PJY3"/>
<proteinExistence type="predicted"/>
<gene>
    <name evidence="2" type="ORF">SAJA_12140</name>
</gene>
<dbReference type="RefSeq" id="WP_123658905.1">
    <property type="nucleotide sequence ID" value="NZ_AYKG01000042.1"/>
</dbReference>
<organism evidence="2 3">
    <name type="scientific">Salinisphaera japonica YTM-1</name>
    <dbReference type="NCBI Taxonomy" id="1209778"/>
    <lineage>
        <taxon>Bacteria</taxon>
        <taxon>Pseudomonadati</taxon>
        <taxon>Pseudomonadota</taxon>
        <taxon>Gammaproteobacteria</taxon>
        <taxon>Salinisphaerales</taxon>
        <taxon>Salinisphaeraceae</taxon>
        <taxon>Salinisphaera</taxon>
    </lineage>
</organism>
<keyword evidence="3" id="KW-1185">Reference proteome</keyword>
<sequence length="319" mass="34482">MRGDRLAWLAASSTTQRAELAHVGYDDSAGASAACMPLARIAGDLTGERWLTDQPTTQADISGWQVSATPYLAFASRFVPPDERALADTARAVYQDLFDVQRETGLTWPQRVWHVLSDVVGGTGEAQRYRQFCRGRAEALATLDDEPACRWNPLPPATLVGGERPGLWVQAVLGDTPVAPVENPRQVSAWAYPPRYAERAPAFARGAVVTAGATRFLMISGTAAIVGHESQYPGDVLAQFDEALANVRAVIGAAAPQTGPHELGDLVCLKLYVRHAGDATRLLGHARRRLPDMPMAALAATVCRDELLVELEAHLRVRD</sequence>